<dbReference type="PROSITE" id="PS50222">
    <property type="entry name" value="EF_HAND_2"/>
    <property type="match status" value="2"/>
</dbReference>
<dbReference type="InterPro" id="IPR002048">
    <property type="entry name" value="EF_hand_dom"/>
</dbReference>
<dbReference type="InterPro" id="IPR011992">
    <property type="entry name" value="EF-hand-dom_pair"/>
</dbReference>
<dbReference type="InterPro" id="IPR018247">
    <property type="entry name" value="EF_Hand_1_Ca_BS"/>
</dbReference>
<dbReference type="Gene3D" id="1.10.238.10">
    <property type="entry name" value="EF-hand"/>
    <property type="match status" value="1"/>
</dbReference>
<evidence type="ECO:0000256" key="1">
    <source>
        <dbReference type="ARBA" id="ARBA00022837"/>
    </source>
</evidence>
<dbReference type="EMBL" id="JAWDEY010000002">
    <property type="protein sequence ID" value="KAK6590952.1"/>
    <property type="molecule type" value="Genomic_DNA"/>
</dbReference>
<feature type="compositionally biased region" description="Basic and acidic residues" evidence="2">
    <location>
        <begin position="430"/>
        <end position="447"/>
    </location>
</feature>
<feature type="signal peptide" evidence="3">
    <location>
        <begin position="1"/>
        <end position="24"/>
    </location>
</feature>
<accession>A0AAV9Y3F0</accession>
<evidence type="ECO:0000256" key="2">
    <source>
        <dbReference type="SAM" id="MobiDB-lite"/>
    </source>
</evidence>
<feature type="domain" description="EF-hand" evidence="4">
    <location>
        <begin position="54"/>
        <end position="89"/>
    </location>
</feature>
<dbReference type="PROSITE" id="PS00018">
    <property type="entry name" value="EF_HAND_1"/>
    <property type="match status" value="3"/>
</dbReference>
<evidence type="ECO:0000256" key="3">
    <source>
        <dbReference type="SAM" id="SignalP"/>
    </source>
</evidence>
<keyword evidence="3" id="KW-0732">Signal</keyword>
<organism evidence="5 6">
    <name type="scientific">Cryptosporidium xiaoi</name>
    <dbReference type="NCBI Taxonomy" id="659607"/>
    <lineage>
        <taxon>Eukaryota</taxon>
        <taxon>Sar</taxon>
        <taxon>Alveolata</taxon>
        <taxon>Apicomplexa</taxon>
        <taxon>Conoidasida</taxon>
        <taxon>Coccidia</taxon>
        <taxon>Eucoccidiorida</taxon>
        <taxon>Eimeriorina</taxon>
        <taxon>Cryptosporidiidae</taxon>
        <taxon>Cryptosporidium</taxon>
    </lineage>
</organism>
<evidence type="ECO:0000313" key="5">
    <source>
        <dbReference type="EMBL" id="KAK6590952.1"/>
    </source>
</evidence>
<gene>
    <name evidence="5" type="ORF">RS030_111944</name>
</gene>
<dbReference type="AlphaFoldDB" id="A0AAV9Y3F0"/>
<proteinExistence type="predicted"/>
<dbReference type="Proteomes" id="UP001311799">
    <property type="component" value="Unassembled WGS sequence"/>
</dbReference>
<evidence type="ECO:0000259" key="4">
    <source>
        <dbReference type="PROSITE" id="PS50222"/>
    </source>
</evidence>
<dbReference type="SUPFAM" id="SSF47473">
    <property type="entry name" value="EF-hand"/>
    <property type="match status" value="2"/>
</dbReference>
<keyword evidence="6" id="KW-1185">Reference proteome</keyword>
<sequence length="447" mass="51229">MLWLKLFGNILLVSVCFMLRYCMSEYQSQNYLKLISDENSYKEWLKTITADEDTILSRYNALIDMIDLNRNGILEEDEIKKWIEFVTERSSKKESDAEFKLMDKNNDDLVSKEEFIGYYIPGEDKMDSQEYSELKKFYLDLFNDVDDNKDELINDSEYFKLSHYYSLSGELFKKINSFLLQNDKNGDGVIEQDELEELKTENNEIASSDESKHNFKIFGVDITDEKELTTRRIIYLMRLKEIKDSINESYAQIIDVYKTSNNSSPVDVNATSLTVEFAKSNYIIFIQSIIADYGDLFKYPHDIFVGTDNKDYGLTTEECTKMFGENEHEEAVEEGEDDFYRDNDELGGGDDNGLNEDVEISDEMIQRLISLMGNSGFGDFEDGSGNMFDIFANKAQDSGMDLGGMEEIIKMLQSLVGSKGDGSGSGAELDETHIDDTDDSVNIKDEL</sequence>
<feature type="domain" description="EF-hand" evidence="4">
    <location>
        <begin position="90"/>
        <end position="125"/>
    </location>
</feature>
<protein>
    <submittedName>
        <fullName evidence="5">Membrane-associated calcum-binding</fullName>
    </submittedName>
</protein>
<reference evidence="5 6" key="1">
    <citation type="submission" date="2023-10" db="EMBL/GenBank/DDBJ databases">
        <title>Comparative genomics analysis reveals potential genetic determinants of host preference in Cryptosporidium xiaoi.</title>
        <authorList>
            <person name="Xiao L."/>
            <person name="Li J."/>
        </authorList>
    </citation>
    <scope>NUCLEOTIDE SEQUENCE [LARGE SCALE GENOMIC DNA]</scope>
    <source>
        <strain evidence="5 6">52996</strain>
    </source>
</reference>
<dbReference type="GO" id="GO:0005509">
    <property type="term" value="F:calcium ion binding"/>
    <property type="evidence" value="ECO:0007669"/>
    <property type="project" value="InterPro"/>
</dbReference>
<feature type="chain" id="PRO_5043497166" evidence="3">
    <location>
        <begin position="25"/>
        <end position="447"/>
    </location>
</feature>
<comment type="caution">
    <text evidence="5">The sequence shown here is derived from an EMBL/GenBank/DDBJ whole genome shotgun (WGS) entry which is preliminary data.</text>
</comment>
<keyword evidence="1" id="KW-0106">Calcium</keyword>
<name>A0AAV9Y3F0_9CRYT</name>
<evidence type="ECO:0000313" key="6">
    <source>
        <dbReference type="Proteomes" id="UP001311799"/>
    </source>
</evidence>
<feature type="region of interest" description="Disordered" evidence="2">
    <location>
        <begin position="418"/>
        <end position="447"/>
    </location>
</feature>